<dbReference type="EMBL" id="KB908593">
    <property type="protein sequence ID" value="EOA86435.1"/>
    <property type="molecule type" value="Genomic_DNA"/>
</dbReference>
<feature type="compositionally biased region" description="Basic and acidic residues" evidence="1">
    <location>
        <begin position="215"/>
        <end position="229"/>
    </location>
</feature>
<evidence type="ECO:0000313" key="3">
    <source>
        <dbReference type="EMBL" id="EOA86435.1"/>
    </source>
</evidence>
<keyword evidence="4" id="KW-1185">Reference proteome</keyword>
<evidence type="ECO:0000313" key="4">
    <source>
        <dbReference type="Proteomes" id="UP000016935"/>
    </source>
</evidence>
<evidence type="ECO:0000256" key="2">
    <source>
        <dbReference type="SAM" id="SignalP"/>
    </source>
</evidence>
<dbReference type="HOGENOM" id="CLU_1210441_0_0_1"/>
<dbReference type="Proteomes" id="UP000016935">
    <property type="component" value="Unassembled WGS sequence"/>
</dbReference>
<dbReference type="RefSeq" id="XP_008025899.1">
    <property type="nucleotide sequence ID" value="XM_008027708.1"/>
</dbReference>
<evidence type="ECO:0000256" key="1">
    <source>
        <dbReference type="SAM" id="MobiDB-lite"/>
    </source>
</evidence>
<feature type="region of interest" description="Disordered" evidence="1">
    <location>
        <begin position="122"/>
        <end position="229"/>
    </location>
</feature>
<protein>
    <submittedName>
        <fullName evidence="3">Uncharacterized protein</fullName>
    </submittedName>
</protein>
<organism evidence="3 4">
    <name type="scientific">Exserohilum turcicum (strain 28A)</name>
    <name type="common">Northern leaf blight fungus</name>
    <name type="synonym">Setosphaeria turcica</name>
    <dbReference type="NCBI Taxonomy" id="671987"/>
    <lineage>
        <taxon>Eukaryota</taxon>
        <taxon>Fungi</taxon>
        <taxon>Dikarya</taxon>
        <taxon>Ascomycota</taxon>
        <taxon>Pezizomycotina</taxon>
        <taxon>Dothideomycetes</taxon>
        <taxon>Pleosporomycetidae</taxon>
        <taxon>Pleosporales</taxon>
        <taxon>Pleosporineae</taxon>
        <taxon>Pleosporaceae</taxon>
        <taxon>Exserohilum</taxon>
    </lineage>
</organism>
<feature type="chain" id="PRO_5004353173" evidence="2">
    <location>
        <begin position="21"/>
        <end position="229"/>
    </location>
</feature>
<gene>
    <name evidence="3" type="ORF">SETTUDRAFT_28446</name>
</gene>
<sequence length="229" mass="24128">MKSNNALAAAAAALATSASASTVTLSTHRCSDFTSSSPQTNFTVEADTIAPIPKALKPVCGLAIQSASDDLDVNKVVCYTYTDTTPPQIQPGEIVKDNGGVASELSQSLIRIGPIGSLRCVQRGASSDTGSGSDTGFWDNAPANPTGPSQVKRTVGSFDGDAVHQHRRRDNAQPTTTNTNKTKGSHKRTAAPVPYAHRRDDDKIPTYSAPPGLKRGLEVADEAPRERRD</sequence>
<keyword evidence="2" id="KW-0732">Signal</keyword>
<reference evidence="3 4" key="2">
    <citation type="journal article" date="2013" name="PLoS Genet.">
        <title>Comparative genome structure, secondary metabolite, and effector coding capacity across Cochliobolus pathogens.</title>
        <authorList>
            <person name="Condon B.J."/>
            <person name="Leng Y."/>
            <person name="Wu D."/>
            <person name="Bushley K.E."/>
            <person name="Ohm R.A."/>
            <person name="Otillar R."/>
            <person name="Martin J."/>
            <person name="Schackwitz W."/>
            <person name="Grimwood J."/>
            <person name="MohdZainudin N."/>
            <person name="Xue C."/>
            <person name="Wang R."/>
            <person name="Manning V.A."/>
            <person name="Dhillon B."/>
            <person name="Tu Z.J."/>
            <person name="Steffenson B.J."/>
            <person name="Salamov A."/>
            <person name="Sun H."/>
            <person name="Lowry S."/>
            <person name="LaButti K."/>
            <person name="Han J."/>
            <person name="Copeland A."/>
            <person name="Lindquist E."/>
            <person name="Barry K."/>
            <person name="Schmutz J."/>
            <person name="Baker S.E."/>
            <person name="Ciuffetti L.M."/>
            <person name="Grigoriev I.V."/>
            <person name="Zhong S."/>
            <person name="Turgeon B.G."/>
        </authorList>
    </citation>
    <scope>NUCLEOTIDE SEQUENCE [LARGE SCALE GENOMIC DNA]</scope>
    <source>
        <strain evidence="4">28A</strain>
    </source>
</reference>
<accession>R0IN40</accession>
<reference evidence="3 4" key="1">
    <citation type="journal article" date="2012" name="PLoS Pathog.">
        <title>Diverse lifestyles and strategies of plant pathogenesis encoded in the genomes of eighteen Dothideomycetes fungi.</title>
        <authorList>
            <person name="Ohm R.A."/>
            <person name="Feau N."/>
            <person name="Henrissat B."/>
            <person name="Schoch C.L."/>
            <person name="Horwitz B.A."/>
            <person name="Barry K.W."/>
            <person name="Condon B.J."/>
            <person name="Copeland A.C."/>
            <person name="Dhillon B."/>
            <person name="Glaser F."/>
            <person name="Hesse C.N."/>
            <person name="Kosti I."/>
            <person name="LaButti K."/>
            <person name="Lindquist E.A."/>
            <person name="Lucas S."/>
            <person name="Salamov A.A."/>
            <person name="Bradshaw R.E."/>
            <person name="Ciuffetti L."/>
            <person name="Hamelin R.C."/>
            <person name="Kema G.H.J."/>
            <person name="Lawrence C."/>
            <person name="Scott J.A."/>
            <person name="Spatafora J.W."/>
            <person name="Turgeon B.G."/>
            <person name="de Wit P.J.G.M."/>
            <person name="Zhong S."/>
            <person name="Goodwin S.B."/>
            <person name="Grigoriev I.V."/>
        </authorList>
    </citation>
    <scope>NUCLEOTIDE SEQUENCE [LARGE SCALE GENOMIC DNA]</scope>
    <source>
        <strain evidence="4">28A</strain>
    </source>
</reference>
<feature type="compositionally biased region" description="Polar residues" evidence="1">
    <location>
        <begin position="172"/>
        <end position="182"/>
    </location>
</feature>
<proteinExistence type="predicted"/>
<feature type="compositionally biased region" description="Low complexity" evidence="1">
    <location>
        <begin position="124"/>
        <end position="136"/>
    </location>
</feature>
<dbReference type="GeneID" id="19403248"/>
<dbReference type="AlphaFoldDB" id="R0IN40"/>
<name>R0IN40_EXST2</name>
<feature type="signal peptide" evidence="2">
    <location>
        <begin position="1"/>
        <end position="20"/>
    </location>
</feature>